<evidence type="ECO:0000313" key="2">
    <source>
        <dbReference type="EMBL" id="CAG6733279.1"/>
    </source>
</evidence>
<keyword evidence="1" id="KW-0472">Membrane</keyword>
<dbReference type="EMBL" id="HBUF01389349">
    <property type="protein sequence ID" value="CAG6733279.1"/>
    <property type="molecule type" value="Transcribed_RNA"/>
</dbReference>
<keyword evidence="1" id="KW-1133">Transmembrane helix</keyword>
<accession>A0A8D8YQL5</accession>
<keyword evidence="1" id="KW-0812">Transmembrane</keyword>
<feature type="transmembrane region" description="Helical" evidence="1">
    <location>
        <begin position="28"/>
        <end position="52"/>
    </location>
</feature>
<organism evidence="2">
    <name type="scientific">Cacopsylla melanoneura</name>
    <dbReference type="NCBI Taxonomy" id="428564"/>
    <lineage>
        <taxon>Eukaryota</taxon>
        <taxon>Metazoa</taxon>
        <taxon>Ecdysozoa</taxon>
        <taxon>Arthropoda</taxon>
        <taxon>Hexapoda</taxon>
        <taxon>Insecta</taxon>
        <taxon>Pterygota</taxon>
        <taxon>Neoptera</taxon>
        <taxon>Paraneoptera</taxon>
        <taxon>Hemiptera</taxon>
        <taxon>Sternorrhyncha</taxon>
        <taxon>Psylloidea</taxon>
        <taxon>Psyllidae</taxon>
        <taxon>Psyllinae</taxon>
        <taxon>Cacopsylla</taxon>
    </lineage>
</organism>
<reference evidence="2" key="1">
    <citation type="submission" date="2021-05" db="EMBL/GenBank/DDBJ databases">
        <authorList>
            <person name="Alioto T."/>
            <person name="Alioto T."/>
            <person name="Gomez Garrido J."/>
        </authorList>
    </citation>
    <scope>NUCLEOTIDE SEQUENCE</scope>
</reference>
<protein>
    <recommendedName>
        <fullName evidence="3">Transmembrane protein</fullName>
    </recommendedName>
</protein>
<name>A0A8D8YQL5_9HEMI</name>
<proteinExistence type="predicted"/>
<sequence>MRQYFLIARLTFLPRSVPFSLCLFQYRFIVSLLAWFILSSVSLLLLFCFILFHHSFSFRLWCCLCAPDDHLSLFPVLFVFRFRSACFLHQSFIFRLCSSLMSADQRGVFRLCVCLMSKDQRGVFRLTILLRVFSLTSGGSVGG</sequence>
<evidence type="ECO:0008006" key="3">
    <source>
        <dbReference type="Google" id="ProtNLM"/>
    </source>
</evidence>
<evidence type="ECO:0000256" key="1">
    <source>
        <dbReference type="SAM" id="Phobius"/>
    </source>
</evidence>
<dbReference type="AlphaFoldDB" id="A0A8D8YQL5"/>